<gene>
    <name evidence="2" type="ORF">J2W31_004154</name>
</gene>
<dbReference type="AlphaFoldDB" id="A0AAW8CX48"/>
<feature type="compositionally biased region" description="Basic and acidic residues" evidence="1">
    <location>
        <begin position="1"/>
        <end position="10"/>
    </location>
</feature>
<dbReference type="EMBL" id="JAUSRD010000010">
    <property type="protein sequence ID" value="MDP9895029.1"/>
    <property type="molecule type" value="Genomic_DNA"/>
</dbReference>
<evidence type="ECO:0000313" key="3">
    <source>
        <dbReference type="Proteomes" id="UP001242045"/>
    </source>
</evidence>
<dbReference type="Proteomes" id="UP001242045">
    <property type="component" value="Unassembled WGS sequence"/>
</dbReference>
<name>A0AAW8CX48_9BURK</name>
<protein>
    <submittedName>
        <fullName evidence="2">Uncharacterized protein</fullName>
    </submittedName>
</protein>
<sequence>MERENDRQQELIDSIDNVEQTAEDSGASHSARQWSSAIRSDG</sequence>
<evidence type="ECO:0000256" key="1">
    <source>
        <dbReference type="SAM" id="MobiDB-lite"/>
    </source>
</evidence>
<reference evidence="2" key="1">
    <citation type="submission" date="2023-07" db="EMBL/GenBank/DDBJ databases">
        <title>Sorghum-associated microbial communities from plants grown in Nebraska, USA.</title>
        <authorList>
            <person name="Schachtman D."/>
        </authorList>
    </citation>
    <scope>NUCLEOTIDE SEQUENCE</scope>
    <source>
        <strain evidence="2">DS3754</strain>
    </source>
</reference>
<feature type="compositionally biased region" description="Polar residues" evidence="1">
    <location>
        <begin position="27"/>
        <end position="42"/>
    </location>
</feature>
<proteinExistence type="predicted"/>
<feature type="region of interest" description="Disordered" evidence="1">
    <location>
        <begin position="1"/>
        <end position="42"/>
    </location>
</feature>
<dbReference type="RefSeq" id="WP_306882480.1">
    <property type="nucleotide sequence ID" value="NZ_JAUSRD010000010.1"/>
</dbReference>
<accession>A0AAW8CX48</accession>
<organism evidence="2 3">
    <name type="scientific">Variovorax boronicumulans</name>
    <dbReference type="NCBI Taxonomy" id="436515"/>
    <lineage>
        <taxon>Bacteria</taxon>
        <taxon>Pseudomonadati</taxon>
        <taxon>Pseudomonadota</taxon>
        <taxon>Betaproteobacteria</taxon>
        <taxon>Burkholderiales</taxon>
        <taxon>Comamonadaceae</taxon>
        <taxon>Variovorax</taxon>
    </lineage>
</organism>
<comment type="caution">
    <text evidence="2">The sequence shown here is derived from an EMBL/GenBank/DDBJ whole genome shotgun (WGS) entry which is preliminary data.</text>
</comment>
<evidence type="ECO:0000313" key="2">
    <source>
        <dbReference type="EMBL" id="MDP9895029.1"/>
    </source>
</evidence>